<dbReference type="HAMAP" id="MF_01694">
    <property type="entry name" value="BioB"/>
    <property type="match status" value="1"/>
</dbReference>
<dbReference type="EC" id="2.8.1.6" evidence="3 13"/>
<dbReference type="SFLD" id="SFLDS00029">
    <property type="entry name" value="Radical_SAM"/>
    <property type="match status" value="1"/>
</dbReference>
<dbReference type="InterPro" id="IPR010722">
    <property type="entry name" value="BATS_dom"/>
</dbReference>
<evidence type="ECO:0000256" key="10">
    <source>
        <dbReference type="ARBA" id="ARBA00023004"/>
    </source>
</evidence>
<dbReference type="PANTHER" id="PTHR22976">
    <property type="entry name" value="BIOTIN SYNTHASE"/>
    <property type="match status" value="1"/>
</dbReference>
<keyword evidence="7 13" id="KW-0001">2Fe-2S</keyword>
<dbReference type="Proteomes" id="UP001158067">
    <property type="component" value="Unassembled WGS sequence"/>
</dbReference>
<dbReference type="PIRSF" id="PIRSF001619">
    <property type="entry name" value="Biotin_synth"/>
    <property type="match status" value="1"/>
</dbReference>
<dbReference type="InterPro" id="IPR002684">
    <property type="entry name" value="Biotin_synth/BioAB"/>
</dbReference>
<dbReference type="InterPro" id="IPR007197">
    <property type="entry name" value="rSAM"/>
</dbReference>
<feature type="binding site" evidence="13">
    <location>
        <position position="94"/>
    </location>
    <ligand>
        <name>[4Fe-4S] cluster</name>
        <dbReference type="ChEBI" id="CHEBI:49883"/>
        <note>4Fe-4S-S-AdoMet</note>
    </ligand>
</feature>
<dbReference type="SFLD" id="SFLDG01060">
    <property type="entry name" value="BATS_domain_containing"/>
    <property type="match status" value="1"/>
</dbReference>
<comment type="catalytic activity">
    <reaction evidence="12 13">
        <text>(4R,5S)-dethiobiotin + (sulfur carrier)-SH + 2 reduced [2Fe-2S]-[ferredoxin] + 2 S-adenosyl-L-methionine = (sulfur carrier)-H + biotin + 2 5'-deoxyadenosine + 2 L-methionine + 2 oxidized [2Fe-2S]-[ferredoxin]</text>
        <dbReference type="Rhea" id="RHEA:22060"/>
        <dbReference type="Rhea" id="RHEA-COMP:10000"/>
        <dbReference type="Rhea" id="RHEA-COMP:10001"/>
        <dbReference type="Rhea" id="RHEA-COMP:14737"/>
        <dbReference type="Rhea" id="RHEA-COMP:14739"/>
        <dbReference type="ChEBI" id="CHEBI:17319"/>
        <dbReference type="ChEBI" id="CHEBI:29917"/>
        <dbReference type="ChEBI" id="CHEBI:33737"/>
        <dbReference type="ChEBI" id="CHEBI:33738"/>
        <dbReference type="ChEBI" id="CHEBI:57586"/>
        <dbReference type="ChEBI" id="CHEBI:57844"/>
        <dbReference type="ChEBI" id="CHEBI:59789"/>
        <dbReference type="ChEBI" id="CHEBI:64428"/>
        <dbReference type="ChEBI" id="CHEBI:149473"/>
        <dbReference type="EC" id="2.8.1.6"/>
    </reaction>
</comment>
<evidence type="ECO:0000313" key="17">
    <source>
        <dbReference type="Proteomes" id="UP001158067"/>
    </source>
</evidence>
<evidence type="ECO:0000259" key="15">
    <source>
        <dbReference type="PROSITE" id="PS51918"/>
    </source>
</evidence>
<dbReference type="CDD" id="cd01335">
    <property type="entry name" value="Radical_SAM"/>
    <property type="match status" value="1"/>
</dbReference>
<dbReference type="Gene3D" id="3.20.20.70">
    <property type="entry name" value="Aldolase class I"/>
    <property type="match status" value="1"/>
</dbReference>
<proteinExistence type="inferred from homology"/>
<accession>A0ABY1Q6N5</accession>
<dbReference type="SUPFAM" id="SSF102114">
    <property type="entry name" value="Radical SAM enzymes"/>
    <property type="match status" value="1"/>
</dbReference>
<comment type="caution">
    <text evidence="16">The sequence shown here is derived from an EMBL/GenBank/DDBJ whole genome shotgun (WGS) entry which is preliminary data.</text>
</comment>
<comment type="pathway">
    <text evidence="1 13">Cofactor biosynthesis; biotin biosynthesis; biotin from 7,8-diaminononanoate: step 2/2.</text>
</comment>
<feature type="binding site" evidence="13">
    <location>
        <position position="170"/>
    </location>
    <ligand>
        <name>[2Fe-2S] cluster</name>
        <dbReference type="ChEBI" id="CHEBI:190135"/>
    </ligand>
</feature>
<keyword evidence="10 13" id="KW-0408">Iron</keyword>
<evidence type="ECO:0000256" key="1">
    <source>
        <dbReference type="ARBA" id="ARBA00004942"/>
    </source>
</evidence>
<evidence type="ECO:0000256" key="2">
    <source>
        <dbReference type="ARBA" id="ARBA00010765"/>
    </source>
</evidence>
<comment type="similarity">
    <text evidence="2 13">Belongs to the radical SAM superfamily. Biotin synthase family.</text>
</comment>
<evidence type="ECO:0000256" key="11">
    <source>
        <dbReference type="ARBA" id="ARBA00023014"/>
    </source>
</evidence>
<evidence type="ECO:0000256" key="5">
    <source>
        <dbReference type="ARBA" id="ARBA00022679"/>
    </source>
</evidence>
<comment type="cofactor">
    <cofactor evidence="13">
        <name>[2Fe-2S] cluster</name>
        <dbReference type="ChEBI" id="CHEBI:190135"/>
    </cofactor>
    <text evidence="13">Binds 1 [2Fe-2S] cluster. The cluster is coordinated with 3 cysteines and 1 arginine.</text>
</comment>
<evidence type="ECO:0000256" key="3">
    <source>
        <dbReference type="ARBA" id="ARBA00012236"/>
    </source>
</evidence>
<keyword evidence="5 13" id="KW-0808">Transferase</keyword>
<feature type="binding site" evidence="13">
    <location>
        <position position="101"/>
    </location>
    <ligand>
        <name>[4Fe-4S] cluster</name>
        <dbReference type="ChEBI" id="CHEBI:49883"/>
        <note>4Fe-4S-S-AdoMet</note>
    </ligand>
</feature>
<keyword evidence="9 13" id="KW-0093">Biotin biosynthesis</keyword>
<keyword evidence="6 13" id="KW-0949">S-adenosyl-L-methionine</keyword>
<dbReference type="NCBIfam" id="TIGR00433">
    <property type="entry name" value="bioB"/>
    <property type="match status" value="1"/>
</dbReference>
<comment type="function">
    <text evidence="13">Catalyzes the conversion of dethiobiotin (DTB) to biotin by the insertion of a sulfur atom into dethiobiotin via a radical-based mechanism.</text>
</comment>
<gene>
    <name evidence="13" type="primary">bioB</name>
    <name evidence="16" type="ORF">SAMN06265222_105277</name>
</gene>
<feature type="binding site" evidence="13">
    <location>
        <position position="230"/>
    </location>
    <ligand>
        <name>[2Fe-2S] cluster</name>
        <dbReference type="ChEBI" id="CHEBI:190135"/>
    </ligand>
</feature>
<evidence type="ECO:0000256" key="4">
    <source>
        <dbReference type="ARBA" id="ARBA00022485"/>
    </source>
</evidence>
<dbReference type="Pfam" id="PF04055">
    <property type="entry name" value="Radical_SAM"/>
    <property type="match status" value="1"/>
</dbReference>
<evidence type="ECO:0000256" key="7">
    <source>
        <dbReference type="ARBA" id="ARBA00022714"/>
    </source>
</evidence>
<evidence type="ECO:0000256" key="13">
    <source>
        <dbReference type="HAMAP-Rule" id="MF_01694"/>
    </source>
</evidence>
<evidence type="ECO:0000256" key="12">
    <source>
        <dbReference type="ARBA" id="ARBA00051157"/>
    </source>
</evidence>
<dbReference type="InterPro" id="IPR058240">
    <property type="entry name" value="rSAM_sf"/>
</dbReference>
<feature type="binding site" evidence="13">
    <location>
        <position position="300"/>
    </location>
    <ligand>
        <name>[2Fe-2S] cluster</name>
        <dbReference type="ChEBI" id="CHEBI:190135"/>
    </ligand>
</feature>
<keyword evidence="11 13" id="KW-0411">Iron-sulfur</keyword>
<dbReference type="InterPro" id="IPR024177">
    <property type="entry name" value="Biotin_synthase"/>
</dbReference>
<keyword evidence="4 13" id="KW-0004">4Fe-4S</keyword>
<dbReference type="PANTHER" id="PTHR22976:SF2">
    <property type="entry name" value="BIOTIN SYNTHASE, MITOCHONDRIAL"/>
    <property type="match status" value="1"/>
</dbReference>
<organism evidence="16 17">
    <name type="scientific">Neorhodopirellula lusitana</name>
    <dbReference type="NCBI Taxonomy" id="445327"/>
    <lineage>
        <taxon>Bacteria</taxon>
        <taxon>Pseudomonadati</taxon>
        <taxon>Planctomycetota</taxon>
        <taxon>Planctomycetia</taxon>
        <taxon>Pirellulales</taxon>
        <taxon>Pirellulaceae</taxon>
        <taxon>Neorhodopirellula</taxon>
    </lineage>
</organism>
<comment type="subunit">
    <text evidence="13">Homodimer.</text>
</comment>
<name>A0ABY1Q6N5_9BACT</name>
<feature type="domain" description="Radical SAM core" evidence="15">
    <location>
        <begin position="77"/>
        <end position="302"/>
    </location>
</feature>
<feature type="region of interest" description="Disordered" evidence="14">
    <location>
        <begin position="1"/>
        <end position="24"/>
    </location>
</feature>
<evidence type="ECO:0000313" key="16">
    <source>
        <dbReference type="EMBL" id="SMP57195.1"/>
    </source>
</evidence>
<evidence type="ECO:0000256" key="6">
    <source>
        <dbReference type="ARBA" id="ARBA00022691"/>
    </source>
</evidence>
<feature type="binding site" evidence="13">
    <location>
        <position position="138"/>
    </location>
    <ligand>
        <name>[2Fe-2S] cluster</name>
        <dbReference type="ChEBI" id="CHEBI:190135"/>
    </ligand>
</feature>
<dbReference type="Pfam" id="PF06968">
    <property type="entry name" value="BATS"/>
    <property type="match status" value="1"/>
</dbReference>
<evidence type="ECO:0000256" key="8">
    <source>
        <dbReference type="ARBA" id="ARBA00022723"/>
    </source>
</evidence>
<dbReference type="RefSeq" id="WP_283432736.1">
    <property type="nucleotide sequence ID" value="NZ_FXUG01000005.1"/>
</dbReference>
<dbReference type="SFLD" id="SFLDG01278">
    <property type="entry name" value="biotin_synthase_like"/>
    <property type="match status" value="1"/>
</dbReference>
<dbReference type="SMART" id="SM00729">
    <property type="entry name" value="Elp3"/>
    <property type="match status" value="1"/>
</dbReference>
<dbReference type="PROSITE" id="PS51918">
    <property type="entry name" value="RADICAL_SAM"/>
    <property type="match status" value="1"/>
</dbReference>
<dbReference type="InterPro" id="IPR006638">
    <property type="entry name" value="Elp3/MiaA/NifB-like_rSAM"/>
</dbReference>
<feature type="binding site" evidence="13">
    <location>
        <position position="98"/>
    </location>
    <ligand>
        <name>[4Fe-4S] cluster</name>
        <dbReference type="ChEBI" id="CHEBI:49883"/>
        <note>4Fe-4S-S-AdoMet</note>
    </ligand>
</feature>
<comment type="cofactor">
    <cofactor evidence="13">
        <name>[4Fe-4S] cluster</name>
        <dbReference type="ChEBI" id="CHEBI:49883"/>
    </cofactor>
    <text evidence="13">Binds 1 [4Fe-4S] cluster. The cluster is coordinated with 3 cysteines and an exchangeable S-adenosyl-L-methionine.</text>
</comment>
<keyword evidence="17" id="KW-1185">Reference proteome</keyword>
<keyword evidence="8 13" id="KW-0479">Metal-binding</keyword>
<protein>
    <recommendedName>
        <fullName evidence="3 13">Biotin synthase</fullName>
        <ecNumber evidence="3 13">2.8.1.6</ecNumber>
    </recommendedName>
</protein>
<feature type="compositionally biased region" description="Polar residues" evidence="14">
    <location>
        <begin position="1"/>
        <end position="21"/>
    </location>
</feature>
<dbReference type="InterPro" id="IPR013785">
    <property type="entry name" value="Aldolase_TIM"/>
</dbReference>
<dbReference type="SMART" id="SM00876">
    <property type="entry name" value="BATS"/>
    <property type="match status" value="1"/>
</dbReference>
<evidence type="ECO:0000256" key="9">
    <source>
        <dbReference type="ARBA" id="ARBA00022756"/>
    </source>
</evidence>
<evidence type="ECO:0000256" key="14">
    <source>
        <dbReference type="SAM" id="MobiDB-lite"/>
    </source>
</evidence>
<dbReference type="EMBL" id="FXUG01000005">
    <property type="protein sequence ID" value="SMP57195.1"/>
    <property type="molecule type" value="Genomic_DNA"/>
</dbReference>
<sequence>MSVAPSPQSSSNNESAGKQPTGNPPVFSPPGYFDALATRVLEGSPITREEALSILNASDLDVPAILAAGYRIRHHYFANSVQLYFLMSAKSGLCPEDCHYCSQSKVSEAPVPKYNILKRDDLMEAARVAAERGAKTYCLVISARGPNEREMKAVETIVPEIKQKYNLDICACLGLLDDDQAKRLKACGVDRVNHNLNSSESHYAKICTTHTYEDRVQTLRNVRDAGMEMCSGGIIGMGETKEDIVSMAFDLADLGVQSIPVNILNAIDGTPLEGTDAMSAQDALKSLAMFRFVNPDRELRIAGGRELHLRMLQPMGLYVANSLFVGDYLTTKGQAPQADYDMINDLGFDITGSCEEVSIDG</sequence>
<reference evidence="16 17" key="1">
    <citation type="submission" date="2017-05" db="EMBL/GenBank/DDBJ databases">
        <authorList>
            <person name="Varghese N."/>
            <person name="Submissions S."/>
        </authorList>
    </citation>
    <scope>NUCLEOTIDE SEQUENCE [LARGE SCALE GENOMIC DNA]</scope>
    <source>
        <strain evidence="16 17">DSM 25457</strain>
    </source>
</reference>